<keyword evidence="3" id="KW-1185">Reference proteome</keyword>
<feature type="compositionally biased region" description="Low complexity" evidence="1">
    <location>
        <begin position="150"/>
        <end position="162"/>
    </location>
</feature>
<evidence type="ECO:0000313" key="2">
    <source>
        <dbReference type="EMBL" id="KRY20995.1"/>
    </source>
</evidence>
<dbReference type="EMBL" id="JYDQ01000020">
    <property type="protein sequence ID" value="KRY20995.1"/>
    <property type="molecule type" value="Genomic_DNA"/>
</dbReference>
<feature type="region of interest" description="Disordered" evidence="1">
    <location>
        <begin position="143"/>
        <end position="162"/>
    </location>
</feature>
<accession>A0A0V1A9J1</accession>
<feature type="region of interest" description="Disordered" evidence="1">
    <location>
        <begin position="37"/>
        <end position="62"/>
    </location>
</feature>
<sequence length="266" mass="29445">MILDHDGATTEYIQTDRQTGHPGVALINRSSSTQTQHCVTNSSHGADWHRHVDRKRPKQQPSELDVSVCPHRRTFDCVRVCVSKQAACVKMDALEDGGVATDGRTFCSAPGHLNQQQRRLFSSTDDSSWCVVFETHRGSDPRQALGWFGSGRPRTGPNGTGTARSCPLTAPSNQFIDSQSALKLARGRRSLPVIYRLINNNNNNNNNSNNNSNNMTVEIVEMSRMDNGRIRPNKQVNNNNNAYDVGLCLLAWSLNIKLEGDKVEAS</sequence>
<evidence type="ECO:0000313" key="3">
    <source>
        <dbReference type="Proteomes" id="UP000054783"/>
    </source>
</evidence>
<proteinExistence type="predicted"/>
<reference evidence="2 3" key="1">
    <citation type="submission" date="2015-01" db="EMBL/GenBank/DDBJ databases">
        <title>Evolution of Trichinella species and genotypes.</title>
        <authorList>
            <person name="Korhonen P.K."/>
            <person name="Edoardo P."/>
            <person name="Giuseppe L.R."/>
            <person name="Gasser R.B."/>
        </authorList>
    </citation>
    <scope>NUCLEOTIDE SEQUENCE [LARGE SCALE GENOMIC DNA]</scope>
    <source>
        <strain evidence="2">ISS2496</strain>
    </source>
</reference>
<dbReference type="OrthoDB" id="10392277at2759"/>
<dbReference type="AlphaFoldDB" id="A0A0V1A9J1"/>
<dbReference type="Proteomes" id="UP000054783">
    <property type="component" value="Unassembled WGS sequence"/>
</dbReference>
<evidence type="ECO:0000256" key="1">
    <source>
        <dbReference type="SAM" id="MobiDB-lite"/>
    </source>
</evidence>
<protein>
    <submittedName>
        <fullName evidence="2">Uncharacterized protein</fullName>
    </submittedName>
</protein>
<comment type="caution">
    <text evidence="2">The sequence shown here is derived from an EMBL/GenBank/DDBJ whole genome shotgun (WGS) entry which is preliminary data.</text>
</comment>
<gene>
    <name evidence="2" type="ORF">T12_16175</name>
</gene>
<organism evidence="2 3">
    <name type="scientific">Trichinella patagoniensis</name>
    <dbReference type="NCBI Taxonomy" id="990121"/>
    <lineage>
        <taxon>Eukaryota</taxon>
        <taxon>Metazoa</taxon>
        <taxon>Ecdysozoa</taxon>
        <taxon>Nematoda</taxon>
        <taxon>Enoplea</taxon>
        <taxon>Dorylaimia</taxon>
        <taxon>Trichinellida</taxon>
        <taxon>Trichinellidae</taxon>
        <taxon>Trichinella</taxon>
    </lineage>
</organism>
<name>A0A0V1A9J1_9BILA</name>